<keyword evidence="2 3" id="KW-0732">Signal</keyword>
<comment type="caution">
    <text evidence="5">The sequence shown here is derived from an EMBL/GenBank/DDBJ whole genome shotgun (WGS) entry which is preliminary data.</text>
</comment>
<feature type="chain" id="PRO_5035763425" description="Wall-associated receptor kinase galacturonan-binding domain-containing protein" evidence="3">
    <location>
        <begin position="22"/>
        <end position="234"/>
    </location>
</feature>
<name>A0A8T0QTM9_PANVG</name>
<feature type="signal peptide" evidence="3">
    <location>
        <begin position="1"/>
        <end position="21"/>
    </location>
</feature>
<keyword evidence="6" id="KW-1185">Reference proteome</keyword>
<reference evidence="5" key="1">
    <citation type="submission" date="2020-05" db="EMBL/GenBank/DDBJ databases">
        <title>WGS assembly of Panicum virgatum.</title>
        <authorList>
            <person name="Lovell J.T."/>
            <person name="Jenkins J."/>
            <person name="Shu S."/>
            <person name="Juenger T.E."/>
            <person name="Schmutz J."/>
        </authorList>
    </citation>
    <scope>NUCLEOTIDE SEQUENCE</scope>
    <source>
        <strain evidence="5">AP13</strain>
    </source>
</reference>
<evidence type="ECO:0000256" key="1">
    <source>
        <dbReference type="ARBA" id="ARBA00004167"/>
    </source>
</evidence>
<sequence>MGYSNTMLALLTLASLWAAEARASAVARRGSLRHLATVHKAMARRLETSRSLQSHGARTTSSNGTTLPSAATLAGCPTSCGNLSFEYPFGVGPGCFRGPDFRLFCNSTGQPPKLFLHDGTIEVLDSIEVASGFDLLDIMSYNLLHVSFSQTIPIRSRVHVYNMSLKPPGNSFSIIKMGMLVVVDVIGWDLDVLLKDQDTGSFSPLSLCATVPNETVAEMLYMEDCGVGGDMHVF</sequence>
<organism evidence="5 6">
    <name type="scientific">Panicum virgatum</name>
    <name type="common">Blackwell switchgrass</name>
    <dbReference type="NCBI Taxonomy" id="38727"/>
    <lineage>
        <taxon>Eukaryota</taxon>
        <taxon>Viridiplantae</taxon>
        <taxon>Streptophyta</taxon>
        <taxon>Embryophyta</taxon>
        <taxon>Tracheophyta</taxon>
        <taxon>Spermatophyta</taxon>
        <taxon>Magnoliopsida</taxon>
        <taxon>Liliopsida</taxon>
        <taxon>Poales</taxon>
        <taxon>Poaceae</taxon>
        <taxon>PACMAD clade</taxon>
        <taxon>Panicoideae</taxon>
        <taxon>Panicodae</taxon>
        <taxon>Paniceae</taxon>
        <taxon>Panicinae</taxon>
        <taxon>Panicum</taxon>
        <taxon>Panicum sect. Hiantes</taxon>
    </lineage>
</organism>
<comment type="subcellular location">
    <subcellularLocation>
        <location evidence="1">Membrane</location>
        <topology evidence="1">Single-pass membrane protein</topology>
    </subcellularLocation>
</comment>
<dbReference type="GO" id="GO:0030247">
    <property type="term" value="F:polysaccharide binding"/>
    <property type="evidence" value="ECO:0007669"/>
    <property type="project" value="InterPro"/>
</dbReference>
<evidence type="ECO:0000259" key="4">
    <source>
        <dbReference type="Pfam" id="PF13947"/>
    </source>
</evidence>
<evidence type="ECO:0000256" key="2">
    <source>
        <dbReference type="ARBA" id="ARBA00022729"/>
    </source>
</evidence>
<protein>
    <recommendedName>
        <fullName evidence="4">Wall-associated receptor kinase galacturonan-binding domain-containing protein</fullName>
    </recommendedName>
</protein>
<evidence type="ECO:0000256" key="3">
    <source>
        <dbReference type="SAM" id="SignalP"/>
    </source>
</evidence>
<evidence type="ECO:0000313" key="6">
    <source>
        <dbReference type="Proteomes" id="UP000823388"/>
    </source>
</evidence>
<proteinExistence type="predicted"/>
<dbReference type="GO" id="GO:0016020">
    <property type="term" value="C:membrane"/>
    <property type="evidence" value="ECO:0007669"/>
    <property type="project" value="UniProtKB-SubCell"/>
</dbReference>
<dbReference type="InterPro" id="IPR025287">
    <property type="entry name" value="WAK_GUB"/>
</dbReference>
<dbReference type="Pfam" id="PF13947">
    <property type="entry name" value="GUB_WAK_bind"/>
    <property type="match status" value="1"/>
</dbReference>
<dbReference type="PANTHER" id="PTHR33491">
    <property type="entry name" value="OSJNBA0016N04.9 PROTEIN"/>
    <property type="match status" value="1"/>
</dbReference>
<dbReference type="EMBL" id="CM029048">
    <property type="protein sequence ID" value="KAG2576383.1"/>
    <property type="molecule type" value="Genomic_DNA"/>
</dbReference>
<dbReference type="Proteomes" id="UP000823388">
    <property type="component" value="Chromosome 6N"/>
</dbReference>
<accession>A0A8T0QTM9</accession>
<evidence type="ECO:0000313" key="5">
    <source>
        <dbReference type="EMBL" id="KAG2576383.1"/>
    </source>
</evidence>
<gene>
    <name evidence="5" type="ORF">PVAP13_6NG017300</name>
</gene>
<feature type="domain" description="Wall-associated receptor kinase galacturonan-binding" evidence="4">
    <location>
        <begin position="76"/>
        <end position="125"/>
    </location>
</feature>
<dbReference type="AlphaFoldDB" id="A0A8T0QTM9"/>